<dbReference type="SUPFAM" id="SSF55729">
    <property type="entry name" value="Acyl-CoA N-acyltransferases (Nat)"/>
    <property type="match status" value="1"/>
</dbReference>
<dbReference type="CDD" id="cd04301">
    <property type="entry name" value="NAT_SF"/>
    <property type="match status" value="1"/>
</dbReference>
<organism evidence="2 3">
    <name type="scientific">Leucothrix arctica</name>
    <dbReference type="NCBI Taxonomy" id="1481894"/>
    <lineage>
        <taxon>Bacteria</taxon>
        <taxon>Pseudomonadati</taxon>
        <taxon>Pseudomonadota</taxon>
        <taxon>Gammaproteobacteria</taxon>
        <taxon>Thiotrichales</taxon>
        <taxon>Thiotrichaceae</taxon>
        <taxon>Leucothrix</taxon>
    </lineage>
</organism>
<gene>
    <name evidence="2" type="ORF">DKT75_03895</name>
</gene>
<dbReference type="Gene3D" id="3.40.630.30">
    <property type="match status" value="1"/>
</dbReference>
<dbReference type="PROSITE" id="PS51186">
    <property type="entry name" value="GNAT"/>
    <property type="match status" value="1"/>
</dbReference>
<reference evidence="2 3" key="1">
    <citation type="submission" date="2018-05" db="EMBL/GenBank/DDBJ databases">
        <title>Leucothrix arctica sp. nov., isolated from Arctic seawater.</title>
        <authorList>
            <person name="Choi A."/>
            <person name="Baek K."/>
        </authorList>
    </citation>
    <scope>NUCLEOTIDE SEQUENCE [LARGE SCALE GENOMIC DNA]</scope>
    <source>
        <strain evidence="2 3">IMCC9719</strain>
    </source>
</reference>
<dbReference type="EMBL" id="QGKL01000012">
    <property type="protein sequence ID" value="PWQ98284.1"/>
    <property type="molecule type" value="Genomic_DNA"/>
</dbReference>
<feature type="domain" description="N-acetyltransferase" evidence="1">
    <location>
        <begin position="17"/>
        <end position="175"/>
    </location>
</feature>
<dbReference type="InterPro" id="IPR000182">
    <property type="entry name" value="GNAT_dom"/>
</dbReference>
<dbReference type="Proteomes" id="UP000245506">
    <property type="component" value="Unassembled WGS sequence"/>
</dbReference>
<comment type="caution">
    <text evidence="2">The sequence shown here is derived from an EMBL/GenBank/DDBJ whole genome shotgun (WGS) entry which is preliminary data.</text>
</comment>
<dbReference type="RefSeq" id="WP_109822125.1">
    <property type="nucleotide sequence ID" value="NZ_QGKL01000012.1"/>
</dbReference>
<proteinExistence type="predicted"/>
<dbReference type="GO" id="GO:0016747">
    <property type="term" value="F:acyltransferase activity, transferring groups other than amino-acyl groups"/>
    <property type="evidence" value="ECO:0007669"/>
    <property type="project" value="InterPro"/>
</dbReference>
<accession>A0A317CI99</accession>
<dbReference type="OrthoDB" id="1821130at2"/>
<name>A0A317CI99_9GAMM</name>
<evidence type="ECO:0000259" key="1">
    <source>
        <dbReference type="PROSITE" id="PS51186"/>
    </source>
</evidence>
<keyword evidence="3" id="KW-1185">Reference proteome</keyword>
<evidence type="ECO:0000313" key="3">
    <source>
        <dbReference type="Proteomes" id="UP000245506"/>
    </source>
</evidence>
<evidence type="ECO:0000313" key="2">
    <source>
        <dbReference type="EMBL" id="PWQ98284.1"/>
    </source>
</evidence>
<sequence>MSEIHAGESIVVNPSSIEFIPADLAQNMASCIAFRRDSFQINYGSDKSFKTEMGEGGADYASRLIDFQQQFPYGVIHVTRGDEIIGQIDFRIEKLFMDKAFISMFYLIQSERGRGIGTLMHKYLINTLREQGCNGARILIQSSNERGLAFYKTHGWRYVKPDLSNSNIDTYQLNF</sequence>
<dbReference type="InterPro" id="IPR016181">
    <property type="entry name" value="Acyl_CoA_acyltransferase"/>
</dbReference>
<dbReference type="AlphaFoldDB" id="A0A317CI99"/>
<protein>
    <recommendedName>
        <fullName evidence="1">N-acetyltransferase domain-containing protein</fullName>
    </recommendedName>
</protein>
<dbReference type="Pfam" id="PF00583">
    <property type="entry name" value="Acetyltransf_1"/>
    <property type="match status" value="1"/>
</dbReference>